<sequence length="953" mass="107321">MKINDNMNGFKILEVKEVAELKGRIVEMKHEKSGARLLWFDRPDNNKTFSIAFRTVPSDDTGIFHILEHSVLCGSKKFPVKEPFVELIKNSMNTFLNAMTFSDKTMYPISSKNDKDFFNLMEVYLDAVFYPSIYTKPEIFYQEGWHYEFDENGDISYKGVVFNEMKGVYADADSVKENALCRALFPDNCYSRESGGHPSKIPSLTYEQFINGHKKYYHPSNSYIILDGDLDIEKVTEFIDREYLCNFDAIEPSELPNIQTPVDAGKVEVMFEQSKDMPLENQSSLQMGYVVGKFDEKEKIYATRILARYLCRNNQSYLTSAILEKGYAEDASIQVVDGILQPYIALDLKNIDENKADEIYDFVNQKLRELQSNGLDKKQLEAVISNFEFELKEKDFGYPRGLMYAMLSLETWLYDGETTTNVLVGDIFETLRKKAESGYFEQLISEVFFDNKHRCVLLAKPSYTVGDSDRADEKARLEAVKNSWSDADVEYYKNEQKKLDEWQSSVDSPEDLAKMPMITLDDIEVKPEPLPTEIDGKLIKHSIQTDGIAYIKMYFDITGVEEADLPKLSLMSKLLGELDTAHHNAVDLKTELTAKCGNISFSVSPFAQYNSSKNGKIKFVVSFSALNRYVGEALELVREILTSTKFENTSQIVDIIKQERQLHYQSIVMAGSMFAAKRSSTAFSYDAVVEDVSNGFSYYYWLKEQETEPTVIAELQGFASSIFGSDNVLVGIGADDANEFDDSIKSFIASLGKSTVSHELKIKPWKKSNDAVVIPGDISFSGMAADFSGLYDGRTFLMSHIVSLDYLWNEVRVKGGAYGTGLKAVANGSVFAYSFRDPNAKASVETYYKIADYLRTFANSDRSLVGFIIGAMSSASPLLTPCEIASGADGNYIRGISEESRLLLRKQIVGTQKSDFLALADTLESAINDSSFCVVGSKKQVDLFGNLDNKFSL</sequence>
<evidence type="ECO:0000259" key="1">
    <source>
        <dbReference type="SMART" id="SM01264"/>
    </source>
</evidence>
<dbReference type="PANTHER" id="PTHR43016">
    <property type="entry name" value="PRESEQUENCE PROTEASE"/>
    <property type="match status" value="1"/>
</dbReference>
<feature type="domain" description="Peptidase M16C associated" evidence="1">
    <location>
        <begin position="459"/>
        <end position="705"/>
    </location>
</feature>
<dbReference type="PANTHER" id="PTHR43016:SF13">
    <property type="entry name" value="PRESEQUENCE PROTEASE, MITOCHONDRIAL"/>
    <property type="match status" value="1"/>
</dbReference>
<dbReference type="GO" id="GO:0016485">
    <property type="term" value="P:protein processing"/>
    <property type="evidence" value="ECO:0007669"/>
    <property type="project" value="TreeGrafter"/>
</dbReference>
<dbReference type="SMART" id="SM01264">
    <property type="entry name" value="M16C_associated"/>
    <property type="match status" value="1"/>
</dbReference>
<evidence type="ECO:0000313" key="3">
    <source>
        <dbReference type="Proteomes" id="UP000190657"/>
    </source>
</evidence>
<dbReference type="Pfam" id="PF05193">
    <property type="entry name" value="Peptidase_M16_C"/>
    <property type="match status" value="1"/>
</dbReference>
<dbReference type="AlphaFoldDB" id="A0A1T4L7D2"/>
<dbReference type="InterPro" id="IPR013578">
    <property type="entry name" value="Peptidase_M16C_assoc"/>
</dbReference>
<dbReference type="GO" id="GO:0046872">
    <property type="term" value="F:metal ion binding"/>
    <property type="evidence" value="ECO:0007669"/>
    <property type="project" value="InterPro"/>
</dbReference>
<gene>
    <name evidence="2" type="ORF">SAMN02745114_00794</name>
</gene>
<dbReference type="Pfam" id="PF22516">
    <property type="entry name" value="PreP_C"/>
    <property type="match status" value="1"/>
</dbReference>
<dbReference type="GO" id="GO:0004222">
    <property type="term" value="F:metalloendopeptidase activity"/>
    <property type="evidence" value="ECO:0007669"/>
    <property type="project" value="TreeGrafter"/>
</dbReference>
<dbReference type="STRING" id="290054.SAMN02745114_00794"/>
<dbReference type="InterPro" id="IPR007863">
    <property type="entry name" value="Peptidase_M16_C"/>
</dbReference>
<dbReference type="EMBL" id="FUWW01000006">
    <property type="protein sequence ID" value="SJZ50421.1"/>
    <property type="molecule type" value="Genomic_DNA"/>
</dbReference>
<proteinExistence type="predicted"/>
<dbReference type="RefSeq" id="WP_078768280.1">
    <property type="nucleotide sequence ID" value="NZ_FUWW01000006.1"/>
</dbReference>
<dbReference type="Proteomes" id="UP000190657">
    <property type="component" value="Unassembled WGS sequence"/>
</dbReference>
<keyword evidence="3" id="KW-1185">Reference proteome</keyword>
<evidence type="ECO:0000313" key="2">
    <source>
        <dbReference type="EMBL" id="SJZ50421.1"/>
    </source>
</evidence>
<dbReference type="FunFam" id="3.30.830.10:FF:000034">
    <property type="entry name" value="presequence protease 1, chloroplastic/mitochondrial"/>
    <property type="match status" value="1"/>
</dbReference>
<dbReference type="Gene3D" id="3.30.830.10">
    <property type="entry name" value="Metalloenzyme, LuxS/M16 peptidase-like"/>
    <property type="match status" value="4"/>
</dbReference>
<reference evidence="2 3" key="1">
    <citation type="submission" date="2017-02" db="EMBL/GenBank/DDBJ databases">
        <authorList>
            <person name="Peterson S.W."/>
        </authorList>
    </citation>
    <scope>NUCLEOTIDE SEQUENCE [LARGE SCALE GENOMIC DNA]</scope>
    <source>
        <strain evidence="2 3">ATCC 51222</strain>
    </source>
</reference>
<dbReference type="SUPFAM" id="SSF63411">
    <property type="entry name" value="LuxS/MPP-like metallohydrolase"/>
    <property type="match status" value="4"/>
</dbReference>
<dbReference type="OrthoDB" id="9762027at2"/>
<dbReference type="InterPro" id="IPR011249">
    <property type="entry name" value="Metalloenz_LuxS/M16"/>
</dbReference>
<dbReference type="Pfam" id="PF08367">
    <property type="entry name" value="M16C_assoc"/>
    <property type="match status" value="1"/>
</dbReference>
<organism evidence="2 3">
    <name type="scientific">Eubacterium coprostanoligenes</name>
    <dbReference type="NCBI Taxonomy" id="290054"/>
    <lineage>
        <taxon>Bacteria</taxon>
        <taxon>Bacillati</taxon>
        <taxon>Bacillota</taxon>
        <taxon>Clostridia</taxon>
        <taxon>Eubacteriales</taxon>
        <taxon>Eubacteriaceae</taxon>
        <taxon>Eubacterium</taxon>
    </lineage>
</organism>
<name>A0A1T4L7D2_9FIRM</name>
<accession>A0A1T4L7D2</accession>
<dbReference type="InterPro" id="IPR055130">
    <property type="entry name" value="PreP_C"/>
</dbReference>
<protein>
    <recommendedName>
        <fullName evidence="1">Peptidase M16C associated domain-containing protein</fullName>
    </recommendedName>
</protein>